<comment type="caution">
    <text evidence="2">The sequence shown here is derived from an EMBL/GenBank/DDBJ whole genome shotgun (WGS) entry which is preliminary data.</text>
</comment>
<name>A0ABY2FHV4_9ACTN</name>
<keyword evidence="3" id="KW-1185">Reference proteome</keyword>
<proteinExistence type="predicted"/>
<dbReference type="EMBL" id="SODU01000002">
    <property type="protein sequence ID" value="TDW90978.1"/>
    <property type="molecule type" value="Genomic_DNA"/>
</dbReference>
<dbReference type="SUPFAM" id="SSF160904">
    <property type="entry name" value="Jann2411-like"/>
    <property type="match status" value="1"/>
</dbReference>
<dbReference type="InterPro" id="IPR010852">
    <property type="entry name" value="ABATE"/>
</dbReference>
<gene>
    <name evidence="2" type="ORF">EV137_4811</name>
</gene>
<dbReference type="InterPro" id="IPR021005">
    <property type="entry name" value="Znf_CGNR"/>
</dbReference>
<sequence>METVPASADGKLVKCILMETVELPPGIRELPVVAGDLALDFANTVDDPAGPLRHDHIADYRSLLHWSLRVGMLTGADADRLLLRTAPRRAAVVIRRAHQLRDAINLAAGSIADGHELEGWTELRPFVRAAVDHADLVDRRPVWPKEELEAPLWPVALAAYELLTGPHATRIKRCAGCPWVFLDQSKNNSRRWCSMEICGVNQKMRRYVTRRAARRVQP</sequence>
<evidence type="ECO:0000313" key="3">
    <source>
        <dbReference type="Proteomes" id="UP000295060"/>
    </source>
</evidence>
<dbReference type="Pfam" id="PF07336">
    <property type="entry name" value="ABATE"/>
    <property type="match status" value="1"/>
</dbReference>
<feature type="domain" description="Zinc finger CGNR" evidence="1">
    <location>
        <begin position="170"/>
        <end position="211"/>
    </location>
</feature>
<reference evidence="2 3" key="1">
    <citation type="submission" date="2019-03" db="EMBL/GenBank/DDBJ databases">
        <title>Genomic Encyclopedia of Type Strains, Phase III (KMG-III): the genomes of soil and plant-associated and newly described type strains.</title>
        <authorList>
            <person name="Whitman W."/>
        </authorList>
    </citation>
    <scope>NUCLEOTIDE SEQUENCE [LARGE SCALE GENOMIC DNA]</scope>
    <source>
        <strain evidence="2 3">VKMAc-2574</strain>
    </source>
</reference>
<dbReference type="Pfam" id="PF11706">
    <property type="entry name" value="zf-CGNR"/>
    <property type="match status" value="1"/>
</dbReference>
<dbReference type="InterPro" id="IPR023286">
    <property type="entry name" value="ABATE_dom_sf"/>
</dbReference>
<evidence type="ECO:0000259" key="1">
    <source>
        <dbReference type="Pfam" id="PF11706"/>
    </source>
</evidence>
<dbReference type="Gene3D" id="1.10.3300.10">
    <property type="entry name" value="Jann2411-like domain"/>
    <property type="match status" value="1"/>
</dbReference>
<dbReference type="PANTHER" id="PTHR35525:SF3">
    <property type="entry name" value="BLL6575 PROTEIN"/>
    <property type="match status" value="1"/>
</dbReference>
<accession>A0ABY2FHV4</accession>
<dbReference type="PANTHER" id="PTHR35525">
    <property type="entry name" value="BLL6575 PROTEIN"/>
    <property type="match status" value="1"/>
</dbReference>
<dbReference type="Proteomes" id="UP000295060">
    <property type="component" value="Unassembled WGS sequence"/>
</dbReference>
<protein>
    <submittedName>
        <fullName evidence="2">RNA-binding Zn ribbon-like protein</fullName>
    </submittedName>
</protein>
<evidence type="ECO:0000313" key="2">
    <source>
        <dbReference type="EMBL" id="TDW90978.1"/>
    </source>
</evidence>
<organism evidence="2 3">
    <name type="scientific">Kribbella pratensis</name>
    <dbReference type="NCBI Taxonomy" id="2512112"/>
    <lineage>
        <taxon>Bacteria</taxon>
        <taxon>Bacillati</taxon>
        <taxon>Actinomycetota</taxon>
        <taxon>Actinomycetes</taxon>
        <taxon>Propionibacteriales</taxon>
        <taxon>Kribbellaceae</taxon>
        <taxon>Kribbella</taxon>
    </lineage>
</organism>